<dbReference type="Proteomes" id="UP000639973">
    <property type="component" value="Unassembled WGS sequence"/>
</dbReference>
<sequence>MADLPVLTLYTRTGCHLCEQAQDHLARLAFRVETLDVDARPEWRQRHGDDVPVLTLGDRVLARGVLSPARLSAIKIQLIRAAAAHTTPIPDLPGG</sequence>
<name>A0ABQ2G152_9DEIO</name>
<dbReference type="EMBL" id="BMOL01000001">
    <property type="protein sequence ID" value="GGL69685.1"/>
    <property type="molecule type" value="Genomic_DNA"/>
</dbReference>
<keyword evidence="2" id="KW-1185">Reference proteome</keyword>
<dbReference type="RefSeq" id="WP_188968581.1">
    <property type="nucleotide sequence ID" value="NZ_BMOL01000001.1"/>
</dbReference>
<dbReference type="InterPro" id="IPR052565">
    <property type="entry name" value="Glutaredoxin-like_YDR286C"/>
</dbReference>
<dbReference type="SUPFAM" id="SSF52833">
    <property type="entry name" value="Thioredoxin-like"/>
    <property type="match status" value="1"/>
</dbReference>
<reference evidence="2" key="1">
    <citation type="journal article" date="2019" name="Int. J. Syst. Evol. Microbiol.">
        <title>The Global Catalogue of Microorganisms (GCM) 10K type strain sequencing project: providing services to taxonomists for standard genome sequencing and annotation.</title>
        <authorList>
            <consortium name="The Broad Institute Genomics Platform"/>
            <consortium name="The Broad Institute Genome Sequencing Center for Infectious Disease"/>
            <person name="Wu L."/>
            <person name="Ma J."/>
        </authorList>
    </citation>
    <scope>NUCLEOTIDE SEQUENCE [LARGE SCALE GENOMIC DNA]</scope>
    <source>
        <strain evidence="2">JCM 15442</strain>
    </source>
</reference>
<dbReference type="Pfam" id="PF05768">
    <property type="entry name" value="Glrx-like"/>
    <property type="match status" value="1"/>
</dbReference>
<comment type="caution">
    <text evidence="1">The sequence shown here is derived from an EMBL/GenBank/DDBJ whole genome shotgun (WGS) entry which is preliminary data.</text>
</comment>
<gene>
    <name evidence="1" type="ORF">GCM10010840_04680</name>
</gene>
<proteinExistence type="predicted"/>
<dbReference type="CDD" id="cd02976">
    <property type="entry name" value="NrdH"/>
    <property type="match status" value="1"/>
</dbReference>
<evidence type="ECO:0000313" key="2">
    <source>
        <dbReference type="Proteomes" id="UP000639973"/>
    </source>
</evidence>
<evidence type="ECO:0000313" key="1">
    <source>
        <dbReference type="EMBL" id="GGL69685.1"/>
    </source>
</evidence>
<organism evidence="1 2">
    <name type="scientific">Deinococcus aerolatus</name>
    <dbReference type="NCBI Taxonomy" id="522487"/>
    <lineage>
        <taxon>Bacteria</taxon>
        <taxon>Thermotogati</taxon>
        <taxon>Deinococcota</taxon>
        <taxon>Deinococci</taxon>
        <taxon>Deinococcales</taxon>
        <taxon>Deinococcaceae</taxon>
        <taxon>Deinococcus</taxon>
    </lineage>
</organism>
<dbReference type="PANTHER" id="PTHR33558">
    <property type="entry name" value="GLUTAREDOXIN-LIKE PROTEIN C5ORF63 HOMOLOG"/>
    <property type="match status" value="1"/>
</dbReference>
<accession>A0ABQ2G152</accession>
<dbReference type="InterPro" id="IPR008554">
    <property type="entry name" value="Glutaredoxin-like"/>
</dbReference>
<protein>
    <submittedName>
        <fullName evidence="1">NrdH-redoxin</fullName>
    </submittedName>
</protein>
<dbReference type="PANTHER" id="PTHR33558:SF1">
    <property type="entry name" value="GLUTAREDOXIN-LIKE PROTEIN C5ORF63 HOMOLOG"/>
    <property type="match status" value="1"/>
</dbReference>
<dbReference type="InterPro" id="IPR036249">
    <property type="entry name" value="Thioredoxin-like_sf"/>
</dbReference>
<dbReference type="Gene3D" id="3.40.30.10">
    <property type="entry name" value="Glutaredoxin"/>
    <property type="match status" value="1"/>
</dbReference>